<sequence>MKMAVQRATKKKGISMSIGEVISAAREAQGMTQSDLAGKVLVTRQAVSRWETGVTTPGVDMCKLLAGALDVPVTRLLEMPPEPCCQSCALPLGKDADYGAESDGTKSEEYCTWCYPDGSFAGEESLDAFIEHTAPYVAEGIGISQDEAVSYLAVVLPTLKRWAPR</sequence>
<dbReference type="PANTHER" id="PTHR46558">
    <property type="entry name" value="TRACRIPTIONAL REGULATORY PROTEIN-RELATED-RELATED"/>
    <property type="match status" value="1"/>
</dbReference>
<evidence type="ECO:0000256" key="1">
    <source>
        <dbReference type="ARBA" id="ARBA00023125"/>
    </source>
</evidence>
<evidence type="ECO:0000313" key="4">
    <source>
        <dbReference type="Proteomes" id="UP000268658"/>
    </source>
</evidence>
<dbReference type="InterPro" id="IPR001387">
    <property type="entry name" value="Cro/C1-type_HTH"/>
</dbReference>
<feature type="domain" description="HTH cro/C1-type" evidence="2">
    <location>
        <begin position="22"/>
        <end position="76"/>
    </location>
</feature>
<organism evidence="3 4">
    <name type="scientific">Actinomyces viscosus</name>
    <dbReference type="NCBI Taxonomy" id="1656"/>
    <lineage>
        <taxon>Bacteria</taxon>
        <taxon>Bacillati</taxon>
        <taxon>Actinomycetota</taxon>
        <taxon>Actinomycetes</taxon>
        <taxon>Actinomycetales</taxon>
        <taxon>Actinomycetaceae</taxon>
        <taxon>Actinomyces</taxon>
    </lineage>
</organism>
<dbReference type="GO" id="GO:0003677">
    <property type="term" value="F:DNA binding"/>
    <property type="evidence" value="ECO:0007669"/>
    <property type="project" value="UniProtKB-KW"/>
</dbReference>
<dbReference type="Gene3D" id="1.10.260.40">
    <property type="entry name" value="lambda repressor-like DNA-binding domains"/>
    <property type="match status" value="1"/>
</dbReference>
<dbReference type="InterPro" id="IPR025868">
    <property type="entry name" value="Zn_ribbon_dom_put"/>
</dbReference>
<dbReference type="PANTHER" id="PTHR46558:SF3">
    <property type="entry name" value="TRANSCRIPTIONAL REGULATOR"/>
    <property type="match status" value="1"/>
</dbReference>
<dbReference type="SUPFAM" id="SSF47413">
    <property type="entry name" value="lambda repressor-like DNA-binding domains"/>
    <property type="match status" value="1"/>
</dbReference>
<evidence type="ECO:0000259" key="2">
    <source>
        <dbReference type="PROSITE" id="PS50943"/>
    </source>
</evidence>
<accession>A0A448PH32</accession>
<dbReference type="EMBL" id="LR134477">
    <property type="protein sequence ID" value="VEI14247.1"/>
    <property type="molecule type" value="Genomic_DNA"/>
</dbReference>
<dbReference type="SMART" id="SM00530">
    <property type="entry name" value="HTH_XRE"/>
    <property type="match status" value="1"/>
</dbReference>
<gene>
    <name evidence="3" type="ORF">NCTC10951_00100</name>
</gene>
<dbReference type="InterPro" id="IPR010982">
    <property type="entry name" value="Lambda_DNA-bd_dom_sf"/>
</dbReference>
<reference evidence="3 4" key="1">
    <citation type="submission" date="2018-12" db="EMBL/GenBank/DDBJ databases">
        <authorList>
            <consortium name="Pathogen Informatics"/>
        </authorList>
    </citation>
    <scope>NUCLEOTIDE SEQUENCE [LARGE SCALE GENOMIC DNA]</scope>
    <source>
        <strain evidence="3 4">NCTC10951</strain>
    </source>
</reference>
<dbReference type="AlphaFoldDB" id="A0A448PH32"/>
<evidence type="ECO:0000313" key="3">
    <source>
        <dbReference type="EMBL" id="VEI14247.1"/>
    </source>
</evidence>
<protein>
    <submittedName>
        <fullName evidence="3">Transcriptional regulator, y4mF family</fullName>
    </submittedName>
</protein>
<proteinExistence type="predicted"/>
<keyword evidence="1" id="KW-0238">DNA-binding</keyword>
<name>A0A448PH32_ACTVI</name>
<dbReference type="Proteomes" id="UP000268658">
    <property type="component" value="Chromosome"/>
</dbReference>
<dbReference type="KEGG" id="avc:NCTC10951_00100"/>
<dbReference type="RefSeq" id="WP_232023147.1">
    <property type="nucleotide sequence ID" value="NZ_JASPER010000039.1"/>
</dbReference>
<dbReference type="PROSITE" id="PS50943">
    <property type="entry name" value="HTH_CROC1"/>
    <property type="match status" value="1"/>
</dbReference>
<dbReference type="Pfam" id="PF01381">
    <property type="entry name" value="HTH_3"/>
    <property type="match status" value="1"/>
</dbReference>
<dbReference type="Pfam" id="PF12674">
    <property type="entry name" value="Zn_ribbon_2"/>
    <property type="match status" value="1"/>
</dbReference>
<dbReference type="CDD" id="cd00093">
    <property type="entry name" value="HTH_XRE"/>
    <property type="match status" value="1"/>
</dbReference>